<evidence type="ECO:0000256" key="4">
    <source>
        <dbReference type="ARBA" id="ARBA00022692"/>
    </source>
</evidence>
<evidence type="ECO:0000256" key="6">
    <source>
        <dbReference type="ARBA" id="ARBA00023136"/>
    </source>
</evidence>
<dbReference type="InterPro" id="IPR055348">
    <property type="entry name" value="DctQ"/>
</dbReference>
<feature type="transmembrane region" description="Helical" evidence="7">
    <location>
        <begin position="17"/>
        <end position="35"/>
    </location>
</feature>
<evidence type="ECO:0000256" key="5">
    <source>
        <dbReference type="ARBA" id="ARBA00022989"/>
    </source>
</evidence>
<dbReference type="AlphaFoldDB" id="A0A645J8S8"/>
<gene>
    <name evidence="9" type="ORF">SDC9_204577</name>
</gene>
<organism evidence="9">
    <name type="scientific">bioreactor metagenome</name>
    <dbReference type="NCBI Taxonomy" id="1076179"/>
    <lineage>
        <taxon>unclassified sequences</taxon>
        <taxon>metagenomes</taxon>
        <taxon>ecological metagenomes</taxon>
    </lineage>
</organism>
<keyword evidence="3" id="KW-1003">Cell membrane</keyword>
<accession>A0A645J8S8</accession>
<protein>
    <recommendedName>
        <fullName evidence="8">Tripartite ATP-independent periplasmic transporters DctQ component domain-containing protein</fullName>
    </recommendedName>
</protein>
<dbReference type="GO" id="GO:0005886">
    <property type="term" value="C:plasma membrane"/>
    <property type="evidence" value="ECO:0007669"/>
    <property type="project" value="UniProtKB-SubCell"/>
</dbReference>
<dbReference type="EMBL" id="VSSQ01127756">
    <property type="protein sequence ID" value="MPN56884.1"/>
    <property type="molecule type" value="Genomic_DNA"/>
</dbReference>
<keyword evidence="6 7" id="KW-0472">Membrane</keyword>
<keyword evidence="4 7" id="KW-0812">Transmembrane</keyword>
<evidence type="ECO:0000256" key="2">
    <source>
        <dbReference type="ARBA" id="ARBA00022448"/>
    </source>
</evidence>
<dbReference type="Pfam" id="PF04290">
    <property type="entry name" value="DctQ"/>
    <property type="match status" value="1"/>
</dbReference>
<reference evidence="9" key="1">
    <citation type="submission" date="2019-08" db="EMBL/GenBank/DDBJ databases">
        <authorList>
            <person name="Kucharzyk K."/>
            <person name="Murdoch R.W."/>
            <person name="Higgins S."/>
            <person name="Loffler F."/>
        </authorList>
    </citation>
    <scope>NUCLEOTIDE SEQUENCE</scope>
</reference>
<feature type="domain" description="Tripartite ATP-independent periplasmic transporters DctQ component" evidence="8">
    <location>
        <begin position="2"/>
        <end position="84"/>
    </location>
</feature>
<evidence type="ECO:0000256" key="1">
    <source>
        <dbReference type="ARBA" id="ARBA00004651"/>
    </source>
</evidence>
<keyword evidence="5 7" id="KW-1133">Transmembrane helix</keyword>
<comment type="caution">
    <text evidence="9">The sequence shown here is derived from an EMBL/GenBank/DDBJ whole genome shotgun (WGS) entry which is preliminary data.</text>
</comment>
<evidence type="ECO:0000313" key="9">
    <source>
        <dbReference type="EMBL" id="MPN56884.1"/>
    </source>
</evidence>
<comment type="subcellular location">
    <subcellularLocation>
        <location evidence="1">Cell membrane</location>
        <topology evidence="1">Multi-pass membrane protein</topology>
    </subcellularLocation>
</comment>
<evidence type="ECO:0000256" key="3">
    <source>
        <dbReference type="ARBA" id="ARBA00022475"/>
    </source>
</evidence>
<name>A0A645J8S8_9ZZZZ</name>
<sequence length="102" mass="11149">MKIDLLVNVFPAGPRNVILFLVDVLMLAFFIILGVKGITALSKLIASGQATAALGIPIQYIMSALEVGIVLSIVRSVQDIVKKIITYRNRHSMLSEKNRGKI</sequence>
<evidence type="ECO:0000259" key="8">
    <source>
        <dbReference type="Pfam" id="PF04290"/>
    </source>
</evidence>
<evidence type="ECO:0000256" key="7">
    <source>
        <dbReference type="SAM" id="Phobius"/>
    </source>
</evidence>
<proteinExistence type="predicted"/>
<keyword evidence="2" id="KW-0813">Transport</keyword>